<name>B0NV44_BACSE</name>
<accession>B0NV44</accession>
<proteinExistence type="predicted"/>
<keyword evidence="1" id="KW-0472">Membrane</keyword>
<reference evidence="2 3" key="2">
    <citation type="submission" date="2007-11" db="EMBL/GenBank/DDBJ databases">
        <authorList>
            <person name="Fulton L."/>
            <person name="Clifton S."/>
            <person name="Fulton B."/>
            <person name="Xu J."/>
            <person name="Minx P."/>
            <person name="Pepin K.H."/>
            <person name="Johnson M."/>
            <person name="Thiruvilangam P."/>
            <person name="Bhonagiri V."/>
            <person name="Nash W.E."/>
            <person name="Mardis E.R."/>
            <person name="Wilson R.K."/>
        </authorList>
    </citation>
    <scope>NUCLEOTIDE SEQUENCE [LARGE SCALE GENOMIC DNA]</scope>
    <source>
        <strain evidence="2 3">ATCC 43183</strain>
    </source>
</reference>
<dbReference type="Proteomes" id="UP000004713">
    <property type="component" value="Unassembled WGS sequence"/>
</dbReference>
<reference evidence="2 3" key="1">
    <citation type="submission" date="2007-11" db="EMBL/GenBank/DDBJ databases">
        <title>Draft genome sequence of Bacteroides stercoris(ATCC 43183).</title>
        <authorList>
            <person name="Sudarsanam P."/>
            <person name="Ley R."/>
            <person name="Guruge J."/>
            <person name="Turnbaugh P.J."/>
            <person name="Mahowald M."/>
            <person name="Liep D."/>
            <person name="Gordon J."/>
        </authorList>
    </citation>
    <scope>NUCLEOTIDE SEQUENCE [LARGE SCALE GENOMIC DNA]</scope>
    <source>
        <strain evidence="2 3">ATCC 43183</strain>
    </source>
</reference>
<protein>
    <submittedName>
        <fullName evidence="2">Uncharacterized protein</fullName>
    </submittedName>
</protein>
<gene>
    <name evidence="2" type="ORF">BACSTE_03382</name>
</gene>
<feature type="transmembrane region" description="Helical" evidence="1">
    <location>
        <begin position="12"/>
        <end position="33"/>
    </location>
</feature>
<dbReference type="AlphaFoldDB" id="B0NV44"/>
<keyword evidence="1" id="KW-1133">Transmembrane helix</keyword>
<keyword evidence="1" id="KW-0812">Transmembrane</keyword>
<evidence type="ECO:0000313" key="2">
    <source>
        <dbReference type="EMBL" id="EDS14237.1"/>
    </source>
</evidence>
<dbReference type="HOGENOM" id="CLU_3247531_0_0_10"/>
<dbReference type="EMBL" id="ABFZ02000022">
    <property type="protein sequence ID" value="EDS14237.1"/>
    <property type="molecule type" value="Genomic_DNA"/>
</dbReference>
<evidence type="ECO:0000256" key="1">
    <source>
        <dbReference type="SAM" id="Phobius"/>
    </source>
</evidence>
<organism evidence="2 3">
    <name type="scientific">Bacteroides stercoris ATCC 43183</name>
    <dbReference type="NCBI Taxonomy" id="449673"/>
    <lineage>
        <taxon>Bacteria</taxon>
        <taxon>Pseudomonadati</taxon>
        <taxon>Bacteroidota</taxon>
        <taxon>Bacteroidia</taxon>
        <taxon>Bacteroidales</taxon>
        <taxon>Bacteroidaceae</taxon>
        <taxon>Bacteroides</taxon>
    </lineage>
</organism>
<comment type="caution">
    <text evidence="2">The sequence shown here is derived from an EMBL/GenBank/DDBJ whole genome shotgun (WGS) entry which is preliminary data.</text>
</comment>
<evidence type="ECO:0000313" key="3">
    <source>
        <dbReference type="Proteomes" id="UP000004713"/>
    </source>
</evidence>
<sequence>MLINVIGRKTSFLFHIFVLKSVLIFIRDLFLLVTNVCLIGTS</sequence>